<feature type="compositionally biased region" description="Basic and acidic residues" evidence="11">
    <location>
        <begin position="342"/>
        <end position="358"/>
    </location>
</feature>
<evidence type="ECO:0000256" key="11">
    <source>
        <dbReference type="SAM" id="MobiDB-lite"/>
    </source>
</evidence>
<keyword evidence="5" id="KW-0479">Metal-binding</keyword>
<keyword evidence="10 12" id="KW-0472">Membrane</keyword>
<feature type="transmembrane region" description="Helical" evidence="12">
    <location>
        <begin position="63"/>
        <end position="83"/>
    </location>
</feature>
<dbReference type="AlphaFoldDB" id="A0A3B0W3T1"/>
<feature type="transmembrane region" description="Helical" evidence="12">
    <location>
        <begin position="16"/>
        <end position="43"/>
    </location>
</feature>
<evidence type="ECO:0000256" key="10">
    <source>
        <dbReference type="ARBA" id="ARBA00023136"/>
    </source>
</evidence>
<keyword evidence="2" id="KW-1003">Cell membrane</keyword>
<dbReference type="InterPro" id="IPR050083">
    <property type="entry name" value="HtpX_protease"/>
</dbReference>
<accession>A0A3B0W3T1</accession>
<sequence>MNFFEAQDSARRSTSLLILLFVLAVTGLLVLSNFIVFEFLYFTEYGKLTFSLAELNLVFDSDLSILLSAAIILFITLGCLYKLTQLSAGGSSIAQQLGGTIIPRSSPDPLHKKILNVVEEMAIASGVPVPQVYLLNEQGINAFAAGWKTTNAVIGITQGALERLTRDELQGVIAHEFSHIFNGDMRLNIRLIAVLHGILMIGMLGRMILRSMLYMRTSRNSKSSGQAMLLILGIGGTLALVGYTGTFFGNWIKSLISRQREYLADASAVQFTRSNEGIANALKKIGGAVPGSAILNASVDEYSHAYFALGETGGLSMFSFSTHPPLKQRILRIQPGWNGKYAFDERKPRHDHGEEKQKQQNGKNKRKKTFATNVAIGAGMNAASMNVEMQDAMNALDNIGDVTKEQVDAAHIWRKELPDAILTNAENPYGAQALILALLLDKNADIEKQQYAVLDDAIGELHSSYVKKVQHDVTELARTQTLSLIDLTMPTLREMTVDQYQRFKYSLQQLIKADKKITLREWIIQRVIVQHLDEQYGHRKKPIEKYFVLGSAKNASELLLSLLAYLEHKDVPENSEYGAQQAFDNAKRSVSAGALKLLAKEAVSLDGLDNAMDELAFLKPPLKKRFLQACVSCISHDGKVTIQAYELTRAIASCLDCPMPPVLVDKPS</sequence>
<protein>
    <recommendedName>
        <fullName evidence="13">Peptidase M48 domain-containing protein</fullName>
    </recommendedName>
</protein>
<feature type="transmembrane region" description="Helical" evidence="12">
    <location>
        <begin position="187"/>
        <end position="209"/>
    </location>
</feature>
<evidence type="ECO:0000256" key="3">
    <source>
        <dbReference type="ARBA" id="ARBA00022670"/>
    </source>
</evidence>
<evidence type="ECO:0000259" key="13">
    <source>
        <dbReference type="Pfam" id="PF01435"/>
    </source>
</evidence>
<evidence type="ECO:0000256" key="6">
    <source>
        <dbReference type="ARBA" id="ARBA00022801"/>
    </source>
</evidence>
<feature type="domain" description="Peptidase M48" evidence="13">
    <location>
        <begin position="113"/>
        <end position="333"/>
    </location>
</feature>
<keyword evidence="4 12" id="KW-0812">Transmembrane</keyword>
<reference evidence="14" key="1">
    <citation type="submission" date="2018-06" db="EMBL/GenBank/DDBJ databases">
        <authorList>
            <person name="Zhirakovskaya E."/>
        </authorList>
    </citation>
    <scope>NUCLEOTIDE SEQUENCE</scope>
</reference>
<name>A0A3B0W3T1_9ZZZZ</name>
<evidence type="ECO:0000313" key="14">
    <source>
        <dbReference type="EMBL" id="VAW50515.1"/>
    </source>
</evidence>
<keyword evidence="7" id="KW-0862">Zinc</keyword>
<feature type="transmembrane region" description="Helical" evidence="12">
    <location>
        <begin position="229"/>
        <end position="252"/>
    </location>
</feature>
<dbReference type="Pfam" id="PF01435">
    <property type="entry name" value="Peptidase_M48"/>
    <property type="match status" value="1"/>
</dbReference>
<feature type="region of interest" description="Disordered" evidence="11">
    <location>
        <begin position="342"/>
        <end position="368"/>
    </location>
</feature>
<dbReference type="CDD" id="cd07340">
    <property type="entry name" value="M48B_Htpx_like"/>
    <property type="match status" value="1"/>
</dbReference>
<dbReference type="InterPro" id="IPR001915">
    <property type="entry name" value="Peptidase_M48"/>
</dbReference>
<evidence type="ECO:0000256" key="9">
    <source>
        <dbReference type="ARBA" id="ARBA00023049"/>
    </source>
</evidence>
<organism evidence="14">
    <name type="scientific">hydrothermal vent metagenome</name>
    <dbReference type="NCBI Taxonomy" id="652676"/>
    <lineage>
        <taxon>unclassified sequences</taxon>
        <taxon>metagenomes</taxon>
        <taxon>ecological metagenomes</taxon>
    </lineage>
</organism>
<evidence type="ECO:0000256" key="1">
    <source>
        <dbReference type="ARBA" id="ARBA00001947"/>
    </source>
</evidence>
<evidence type="ECO:0000256" key="4">
    <source>
        <dbReference type="ARBA" id="ARBA00022692"/>
    </source>
</evidence>
<dbReference type="EMBL" id="UOFD01000015">
    <property type="protein sequence ID" value="VAW50515.1"/>
    <property type="molecule type" value="Genomic_DNA"/>
</dbReference>
<dbReference type="PANTHER" id="PTHR43221">
    <property type="entry name" value="PROTEASE HTPX"/>
    <property type="match status" value="1"/>
</dbReference>
<dbReference type="PANTHER" id="PTHR43221:SF2">
    <property type="entry name" value="PROTEASE HTPX HOMOLOG"/>
    <property type="match status" value="1"/>
</dbReference>
<evidence type="ECO:0000256" key="7">
    <source>
        <dbReference type="ARBA" id="ARBA00022833"/>
    </source>
</evidence>
<keyword evidence="3" id="KW-0645">Protease</keyword>
<keyword evidence="6" id="KW-0378">Hydrolase</keyword>
<proteinExistence type="predicted"/>
<dbReference type="Gene3D" id="3.30.2010.10">
    <property type="entry name" value="Metalloproteases ('zincins'), catalytic domain"/>
    <property type="match status" value="1"/>
</dbReference>
<dbReference type="GO" id="GO:0004222">
    <property type="term" value="F:metalloendopeptidase activity"/>
    <property type="evidence" value="ECO:0007669"/>
    <property type="project" value="InterPro"/>
</dbReference>
<evidence type="ECO:0000256" key="12">
    <source>
        <dbReference type="SAM" id="Phobius"/>
    </source>
</evidence>
<keyword evidence="9" id="KW-0482">Metalloprotease</keyword>
<dbReference type="GO" id="GO:0006508">
    <property type="term" value="P:proteolysis"/>
    <property type="evidence" value="ECO:0007669"/>
    <property type="project" value="UniProtKB-KW"/>
</dbReference>
<evidence type="ECO:0000256" key="5">
    <source>
        <dbReference type="ARBA" id="ARBA00022723"/>
    </source>
</evidence>
<gene>
    <name evidence="14" type="ORF">MNBD_GAMMA06-2256</name>
</gene>
<comment type="cofactor">
    <cofactor evidence="1">
        <name>Zn(2+)</name>
        <dbReference type="ChEBI" id="CHEBI:29105"/>
    </cofactor>
</comment>
<evidence type="ECO:0000256" key="8">
    <source>
        <dbReference type="ARBA" id="ARBA00022989"/>
    </source>
</evidence>
<evidence type="ECO:0000256" key="2">
    <source>
        <dbReference type="ARBA" id="ARBA00022475"/>
    </source>
</evidence>
<dbReference type="GO" id="GO:0046872">
    <property type="term" value="F:metal ion binding"/>
    <property type="evidence" value="ECO:0007669"/>
    <property type="project" value="UniProtKB-KW"/>
</dbReference>
<keyword evidence="8 12" id="KW-1133">Transmembrane helix</keyword>